<dbReference type="AlphaFoldDB" id="A0A8T0D7W9"/>
<evidence type="ECO:0000313" key="1">
    <source>
        <dbReference type="EMBL" id="KAF8562838.1"/>
    </source>
</evidence>
<name>A0A8T0D7W9_9TREM</name>
<comment type="caution">
    <text evidence="1">The sequence shown here is derived from an EMBL/GenBank/DDBJ whole genome shotgun (WGS) entry which is preliminary data.</text>
</comment>
<proteinExistence type="predicted"/>
<organism evidence="1 2">
    <name type="scientific">Paragonimus westermani</name>
    <dbReference type="NCBI Taxonomy" id="34504"/>
    <lineage>
        <taxon>Eukaryota</taxon>
        <taxon>Metazoa</taxon>
        <taxon>Spiralia</taxon>
        <taxon>Lophotrochozoa</taxon>
        <taxon>Platyhelminthes</taxon>
        <taxon>Trematoda</taxon>
        <taxon>Digenea</taxon>
        <taxon>Plagiorchiida</taxon>
        <taxon>Troglotremata</taxon>
        <taxon>Troglotrematidae</taxon>
        <taxon>Paragonimus</taxon>
    </lineage>
</organism>
<evidence type="ECO:0000313" key="2">
    <source>
        <dbReference type="Proteomes" id="UP000699462"/>
    </source>
</evidence>
<reference evidence="1 2" key="1">
    <citation type="submission" date="2019-07" db="EMBL/GenBank/DDBJ databases">
        <title>Annotation for the trematode Paragonimus westermani.</title>
        <authorList>
            <person name="Choi Y.-J."/>
        </authorList>
    </citation>
    <scope>NUCLEOTIDE SEQUENCE [LARGE SCALE GENOMIC DNA]</scope>
    <source>
        <strain evidence="1">180907_Pwestermani</strain>
    </source>
</reference>
<dbReference type="EMBL" id="JTDF01016672">
    <property type="protein sequence ID" value="KAF8562838.1"/>
    <property type="molecule type" value="Genomic_DNA"/>
</dbReference>
<accession>A0A8T0D7W9</accession>
<sequence>MESKTRYLELTIHHLHGTLRARMARRRWKARIAVKIAYEGREQGYGPTRTTTTCLFPIPLLPTIINLPNRAPPTTFIFFPSPFSTGRGRELCGRSKLDHSCSSQRFRLTEKLLHYRSQHSGCLLAGELCSDPICLLLTALKLQLAFIPFILPTFCMRLNICLNEYGYRHVTRALERSAPVPRSFDVLLY</sequence>
<protein>
    <submittedName>
        <fullName evidence="1">Uncharacterized protein</fullName>
    </submittedName>
</protein>
<keyword evidence="2" id="KW-1185">Reference proteome</keyword>
<dbReference type="Proteomes" id="UP000699462">
    <property type="component" value="Unassembled WGS sequence"/>
</dbReference>
<gene>
    <name evidence="1" type="ORF">P879_11980</name>
</gene>